<comment type="similarity">
    <text evidence="7">Belongs to the dTDP-4-dehydrorhamnose 3,5-epimerase family.</text>
</comment>
<feature type="active site" description="Proton acceptor" evidence="5">
    <location>
        <position position="67"/>
    </location>
</feature>
<dbReference type="UniPathway" id="UPA00124"/>
<comment type="pathway">
    <text evidence="7">Carbohydrate biosynthesis; dTDP-L-rhamnose biosynthesis.</text>
</comment>
<sequence>MTVSRFDVIDTPLAGLKVVQRKPIRDARGYFSRFFCAEEFRQAGLNSRIAQINHSHSKIAGTVRGMHYQLPPHAETKFVSCIRGEIFDVAVDLRRNSPTFLQWHGEILSAENQRSLLIPEGFAHGFQTLTEDCELLYLVSAAYAPTAEGGVNALDPMLKIEWPLPVTEMSEKDRSVLFLPFDYTGIEMPGMS</sequence>
<comment type="catalytic activity">
    <reaction evidence="1 7">
        <text>dTDP-4-dehydro-6-deoxy-alpha-D-glucose = dTDP-4-dehydro-beta-L-rhamnose</text>
        <dbReference type="Rhea" id="RHEA:16969"/>
        <dbReference type="ChEBI" id="CHEBI:57649"/>
        <dbReference type="ChEBI" id="CHEBI:62830"/>
        <dbReference type="EC" id="5.1.3.13"/>
    </reaction>
</comment>
<evidence type="ECO:0000256" key="1">
    <source>
        <dbReference type="ARBA" id="ARBA00001298"/>
    </source>
</evidence>
<dbReference type="GO" id="GO:0005829">
    <property type="term" value="C:cytosol"/>
    <property type="evidence" value="ECO:0007669"/>
    <property type="project" value="TreeGrafter"/>
</dbReference>
<dbReference type="InterPro" id="IPR011051">
    <property type="entry name" value="RmlC_Cupin_sf"/>
</dbReference>
<protein>
    <recommendedName>
        <fullName evidence="4 7">dTDP-4-dehydrorhamnose 3,5-epimerase</fullName>
        <ecNumber evidence="3 7">5.1.3.13</ecNumber>
    </recommendedName>
    <alternativeName>
        <fullName evidence="7">Thymidine diphospho-4-keto-rhamnose 3,5-epimerase</fullName>
    </alternativeName>
</protein>
<evidence type="ECO:0000256" key="7">
    <source>
        <dbReference type="RuleBase" id="RU364069"/>
    </source>
</evidence>
<dbReference type="AlphaFoldDB" id="A0A809QVU6"/>
<comment type="subunit">
    <text evidence="7">Homodimer.</text>
</comment>
<dbReference type="InterPro" id="IPR000888">
    <property type="entry name" value="RmlC-like"/>
</dbReference>
<dbReference type="GO" id="GO:0008830">
    <property type="term" value="F:dTDP-4-dehydrorhamnose 3,5-epimerase activity"/>
    <property type="evidence" value="ECO:0007669"/>
    <property type="project" value="UniProtKB-UniRule"/>
</dbReference>
<comment type="function">
    <text evidence="2 7">Catalyzes the epimerization of the C3' and C5'positions of dTDP-6-deoxy-D-xylo-4-hexulose, forming dTDP-6-deoxy-L-lyxo-4-hexulose.</text>
</comment>
<dbReference type="PANTHER" id="PTHR21047">
    <property type="entry name" value="DTDP-6-DEOXY-D-GLUCOSE-3,5 EPIMERASE"/>
    <property type="match status" value="1"/>
</dbReference>
<evidence type="ECO:0000256" key="6">
    <source>
        <dbReference type="PIRSR" id="PIRSR600888-3"/>
    </source>
</evidence>
<keyword evidence="7" id="KW-0413">Isomerase</keyword>
<dbReference type="GO" id="GO:0000271">
    <property type="term" value="P:polysaccharide biosynthetic process"/>
    <property type="evidence" value="ECO:0007669"/>
    <property type="project" value="TreeGrafter"/>
</dbReference>
<feature type="active site" description="Proton donor" evidence="5">
    <location>
        <position position="137"/>
    </location>
</feature>
<gene>
    <name evidence="8" type="ORF">DSYM_02590</name>
</gene>
<dbReference type="EMBL" id="AP021857">
    <property type="protein sequence ID" value="BBO19560.1"/>
    <property type="molecule type" value="Genomic_DNA"/>
</dbReference>
<dbReference type="GO" id="GO:0019305">
    <property type="term" value="P:dTDP-rhamnose biosynthetic process"/>
    <property type="evidence" value="ECO:0007669"/>
    <property type="project" value="UniProtKB-UniRule"/>
</dbReference>
<evidence type="ECO:0000256" key="2">
    <source>
        <dbReference type="ARBA" id="ARBA00001997"/>
    </source>
</evidence>
<dbReference type="InterPro" id="IPR014710">
    <property type="entry name" value="RmlC-like_jellyroll"/>
</dbReference>
<reference evidence="8" key="1">
    <citation type="journal article" name="DNA Res.">
        <title>The physiological potential of anammox bacteria as revealed by their core genome structure.</title>
        <authorList>
            <person name="Okubo T."/>
            <person name="Toyoda A."/>
            <person name="Fukuhara K."/>
            <person name="Uchiyama I."/>
            <person name="Harigaya Y."/>
            <person name="Kuroiwa M."/>
            <person name="Suzuki T."/>
            <person name="Murakami Y."/>
            <person name="Suwa Y."/>
            <person name="Takami H."/>
        </authorList>
    </citation>
    <scope>NUCLEOTIDE SEQUENCE</scope>
    <source>
        <strain evidence="8">317325-3</strain>
    </source>
</reference>
<evidence type="ECO:0000313" key="9">
    <source>
        <dbReference type="Proteomes" id="UP000662914"/>
    </source>
</evidence>
<evidence type="ECO:0000256" key="5">
    <source>
        <dbReference type="PIRSR" id="PIRSR600888-1"/>
    </source>
</evidence>
<dbReference type="PANTHER" id="PTHR21047:SF2">
    <property type="entry name" value="THYMIDINE DIPHOSPHO-4-KETO-RHAMNOSE 3,5-EPIMERASE"/>
    <property type="match status" value="1"/>
</dbReference>
<proteinExistence type="inferred from homology"/>
<dbReference type="NCBIfam" id="TIGR01221">
    <property type="entry name" value="rmlC"/>
    <property type="match status" value="1"/>
</dbReference>
<dbReference type="EC" id="5.1.3.13" evidence="3 7"/>
<dbReference type="CDD" id="cd00438">
    <property type="entry name" value="cupin_RmlC"/>
    <property type="match status" value="1"/>
</dbReference>
<dbReference type="Proteomes" id="UP000662914">
    <property type="component" value="Chromosome"/>
</dbReference>
<evidence type="ECO:0000256" key="4">
    <source>
        <dbReference type="ARBA" id="ARBA00019595"/>
    </source>
</evidence>
<dbReference type="Pfam" id="PF00908">
    <property type="entry name" value="dTDP_sugar_isom"/>
    <property type="match status" value="1"/>
</dbReference>
<accession>A0A809QVU6</accession>
<evidence type="ECO:0000256" key="3">
    <source>
        <dbReference type="ARBA" id="ARBA00012098"/>
    </source>
</evidence>
<dbReference type="SUPFAM" id="SSF51182">
    <property type="entry name" value="RmlC-like cupins"/>
    <property type="match status" value="1"/>
</dbReference>
<name>A0A809QVU6_9PROT</name>
<evidence type="ECO:0000313" key="8">
    <source>
        <dbReference type="EMBL" id="BBO19560.1"/>
    </source>
</evidence>
<dbReference type="KEGG" id="ddz:DSYM_02590"/>
<feature type="site" description="Participates in a stacking interaction with the thymidine ring of dTDP-4-oxo-6-deoxyglucose" evidence="6">
    <location>
        <position position="143"/>
    </location>
</feature>
<organism evidence="8 9">
    <name type="scientific">Candidatus Desulfobacillus denitrificans</name>
    <dbReference type="NCBI Taxonomy" id="2608985"/>
    <lineage>
        <taxon>Bacteria</taxon>
        <taxon>Pseudomonadati</taxon>
        <taxon>Pseudomonadota</taxon>
        <taxon>Betaproteobacteria</taxon>
        <taxon>Candidatus Desulfobacillus</taxon>
    </lineage>
</organism>
<dbReference type="Gene3D" id="2.60.120.10">
    <property type="entry name" value="Jelly Rolls"/>
    <property type="match status" value="1"/>
</dbReference>